<proteinExistence type="predicted"/>
<organism evidence="2 3">
    <name type="scientific">Cyphomyrmex costatus</name>
    <dbReference type="NCBI Taxonomy" id="456900"/>
    <lineage>
        <taxon>Eukaryota</taxon>
        <taxon>Metazoa</taxon>
        <taxon>Ecdysozoa</taxon>
        <taxon>Arthropoda</taxon>
        <taxon>Hexapoda</taxon>
        <taxon>Insecta</taxon>
        <taxon>Pterygota</taxon>
        <taxon>Neoptera</taxon>
        <taxon>Endopterygota</taxon>
        <taxon>Hymenoptera</taxon>
        <taxon>Apocrita</taxon>
        <taxon>Aculeata</taxon>
        <taxon>Formicoidea</taxon>
        <taxon>Formicidae</taxon>
        <taxon>Myrmicinae</taxon>
        <taxon>Cyphomyrmex</taxon>
    </lineage>
</organism>
<keyword evidence="1" id="KW-1133">Transmembrane helix</keyword>
<keyword evidence="1" id="KW-0812">Transmembrane</keyword>
<gene>
    <name evidence="2" type="ORF">ALC62_11037</name>
</gene>
<dbReference type="Proteomes" id="UP000078542">
    <property type="component" value="Unassembled WGS sequence"/>
</dbReference>
<dbReference type="KEGG" id="ccoa:108777711"/>
<keyword evidence="3" id="KW-1185">Reference proteome</keyword>
<feature type="transmembrane region" description="Helical" evidence="1">
    <location>
        <begin position="139"/>
        <end position="161"/>
    </location>
</feature>
<dbReference type="OrthoDB" id="6600897at2759"/>
<protein>
    <submittedName>
        <fullName evidence="2">Uncharacterized protein</fullName>
    </submittedName>
</protein>
<reference evidence="2 3" key="1">
    <citation type="submission" date="2016-03" db="EMBL/GenBank/DDBJ databases">
        <title>Cyphomyrmex costatus WGS genome.</title>
        <authorList>
            <person name="Nygaard S."/>
            <person name="Hu H."/>
            <person name="Boomsma J."/>
            <person name="Zhang G."/>
        </authorList>
    </citation>
    <scope>NUCLEOTIDE SEQUENCE [LARGE SCALE GENOMIC DNA]</scope>
    <source>
        <strain evidence="2">MS0001</strain>
        <tissue evidence="2">Whole body</tissue>
    </source>
</reference>
<evidence type="ECO:0000313" key="2">
    <source>
        <dbReference type="EMBL" id="KYM98272.1"/>
    </source>
</evidence>
<dbReference type="EMBL" id="KQ977995">
    <property type="protein sequence ID" value="KYM98272.1"/>
    <property type="molecule type" value="Genomic_DNA"/>
</dbReference>
<feature type="transmembrane region" description="Helical" evidence="1">
    <location>
        <begin position="77"/>
        <end position="100"/>
    </location>
</feature>
<evidence type="ECO:0000313" key="3">
    <source>
        <dbReference type="Proteomes" id="UP000078542"/>
    </source>
</evidence>
<dbReference type="AlphaFoldDB" id="A0A151ID06"/>
<evidence type="ECO:0000256" key="1">
    <source>
        <dbReference type="SAM" id="Phobius"/>
    </source>
</evidence>
<sequence>MTRCNLCCIDVSFAARIIGAYTMSVTILLINVLVSNFFSRKEDGDFFESVKTWAILGLNWMQIIQKCTGVKYKAESALISFIIYAGLFLSASIFLTIGSLSKKHTAAAAVPWMYLQMCSVIDQAVSLSNHIIHDQRTTLYFWYTTVCSVYLMLSVYFWMVVEAARNQWYNEQIENANCGSIVLDTVSTTTSSNLKSPSFLSQNFSMFEQSRPSTILPI</sequence>
<feature type="transmembrane region" description="Helical" evidence="1">
    <location>
        <begin position="13"/>
        <end position="34"/>
    </location>
</feature>
<name>A0A151ID06_9HYME</name>
<accession>A0A151ID06</accession>
<keyword evidence="1" id="KW-0472">Membrane</keyword>